<dbReference type="Proteomes" id="UP001159405">
    <property type="component" value="Unassembled WGS sequence"/>
</dbReference>
<evidence type="ECO:0000313" key="2">
    <source>
        <dbReference type="Proteomes" id="UP001159405"/>
    </source>
</evidence>
<name>A0ABN8PF81_9CNID</name>
<dbReference type="EMBL" id="CALNXK010000069">
    <property type="protein sequence ID" value="CAH3142612.1"/>
    <property type="molecule type" value="Genomic_DNA"/>
</dbReference>
<feature type="non-terminal residue" evidence="1">
    <location>
        <position position="1"/>
    </location>
</feature>
<accession>A0ABN8PF81</accession>
<comment type="caution">
    <text evidence="1">The sequence shown here is derived from an EMBL/GenBank/DDBJ whole genome shotgun (WGS) entry which is preliminary data.</text>
</comment>
<evidence type="ECO:0000313" key="1">
    <source>
        <dbReference type="EMBL" id="CAH3142612.1"/>
    </source>
</evidence>
<organism evidence="1 2">
    <name type="scientific">Porites lobata</name>
    <dbReference type="NCBI Taxonomy" id="104759"/>
    <lineage>
        <taxon>Eukaryota</taxon>
        <taxon>Metazoa</taxon>
        <taxon>Cnidaria</taxon>
        <taxon>Anthozoa</taxon>
        <taxon>Hexacorallia</taxon>
        <taxon>Scleractinia</taxon>
        <taxon>Fungiina</taxon>
        <taxon>Poritidae</taxon>
        <taxon>Porites</taxon>
    </lineage>
</organism>
<protein>
    <submittedName>
        <fullName evidence="1">Uncharacterized protein</fullName>
    </submittedName>
</protein>
<keyword evidence="2" id="KW-1185">Reference proteome</keyword>
<gene>
    <name evidence="1" type="ORF">PLOB_00042477</name>
</gene>
<proteinExistence type="predicted"/>
<sequence>VLHHPTTSCHFLQGRTSCYKFYTAIRPLPKLFHKRYAEGRNELIASKILTDVSSINLDQAEHHVSEDVLCALIVKFGITLVLAIAGVASSLQVLPDLFREEVLKILFPTENVADLRCLYKLWGKKVAAAFFNGEMENELRDLGRLDMFGLMKEDNDREKVTSEMDKIRAKSVYDHPSADCSDACKDHGESNICLYKTRSLYLGSF</sequence>
<reference evidence="1 2" key="1">
    <citation type="submission" date="2022-05" db="EMBL/GenBank/DDBJ databases">
        <authorList>
            <consortium name="Genoscope - CEA"/>
            <person name="William W."/>
        </authorList>
    </citation>
    <scope>NUCLEOTIDE SEQUENCE [LARGE SCALE GENOMIC DNA]</scope>
</reference>